<evidence type="ECO:0000256" key="1">
    <source>
        <dbReference type="SAM" id="Phobius"/>
    </source>
</evidence>
<gene>
    <name evidence="2" type="ORF">SAMN02745161_1914</name>
</gene>
<evidence type="ECO:0000313" key="2">
    <source>
        <dbReference type="EMBL" id="SIO12989.1"/>
    </source>
</evidence>
<keyword evidence="1" id="KW-0472">Membrane</keyword>
<dbReference type="OrthoDB" id="5452578at2"/>
<dbReference type="AlphaFoldDB" id="A0A1N6GZQ7"/>
<dbReference type="PANTHER" id="PTHR38831">
    <property type="entry name" value="TYPE II SECRETION SYSTEM PROTEIN K"/>
    <property type="match status" value="1"/>
</dbReference>
<keyword evidence="1" id="KW-0812">Transmembrane</keyword>
<evidence type="ECO:0000313" key="3">
    <source>
        <dbReference type="Proteomes" id="UP000184694"/>
    </source>
</evidence>
<dbReference type="PANTHER" id="PTHR38831:SF1">
    <property type="entry name" value="TYPE II SECRETION SYSTEM PROTEIN K-RELATED"/>
    <property type="match status" value="1"/>
</dbReference>
<reference evidence="3" key="1">
    <citation type="submission" date="2016-11" db="EMBL/GenBank/DDBJ databases">
        <authorList>
            <person name="Varghese N."/>
            <person name="Submissions S."/>
        </authorList>
    </citation>
    <scope>NUCLEOTIDE SEQUENCE [LARGE SCALE GENOMIC DNA]</scope>
    <source>
        <strain evidence="3">DSM 17456</strain>
    </source>
</reference>
<dbReference type="Proteomes" id="UP000184694">
    <property type="component" value="Unassembled WGS sequence"/>
</dbReference>
<dbReference type="InterPro" id="IPR038072">
    <property type="entry name" value="GspK_central_sf"/>
</dbReference>
<dbReference type="GO" id="GO:0009306">
    <property type="term" value="P:protein secretion"/>
    <property type="evidence" value="ECO:0007669"/>
    <property type="project" value="InterPro"/>
</dbReference>
<dbReference type="Gene3D" id="1.10.40.60">
    <property type="entry name" value="EpsJ-like"/>
    <property type="match status" value="2"/>
</dbReference>
<accession>A0A1N6GZQ7</accession>
<dbReference type="GO" id="GO:0016020">
    <property type="term" value="C:membrane"/>
    <property type="evidence" value="ECO:0007669"/>
    <property type="project" value="InterPro"/>
</dbReference>
<sequence>MPSSTQQESYIASPERGSIVVIVLIVLSALAVLAVELSKEILTDYASSTYLQSTVAGYALFDSGKAIACDVLKKDYKNSKADHQFEEWGKVNEVLVRISNEFESGDISGIIRDENSLFPINRITSPDTTDAVAYREILLRLLTQLCHDLDIHHGKPQDFLDAIRIWQGEELPDAISHDIWYQTRSKPYERPKKKLISPEELLLIYWPNAQLSDVERLYYGSKDVKGLHDLITVWGNGPINMNTACPEIISAIPTEQRYRAAFLKAATAFRNNSKNSFANNWYLPLAEDIGLSQKQIPTRALGVASDVFRISITVTIGGSELRECSIIKRTADEISTIDSFAN</sequence>
<dbReference type="STRING" id="1121457.SAMN02745161_1914"/>
<protein>
    <submittedName>
        <fullName evidence="2">Type II secretory pathway, component PulK</fullName>
    </submittedName>
</protein>
<keyword evidence="3" id="KW-1185">Reference proteome</keyword>
<proteinExistence type="predicted"/>
<organism evidence="2 3">
    <name type="scientific">Halodesulfovibrio marinisediminis DSM 17456</name>
    <dbReference type="NCBI Taxonomy" id="1121457"/>
    <lineage>
        <taxon>Bacteria</taxon>
        <taxon>Pseudomonadati</taxon>
        <taxon>Thermodesulfobacteriota</taxon>
        <taxon>Desulfovibrionia</taxon>
        <taxon>Desulfovibrionales</taxon>
        <taxon>Desulfovibrionaceae</taxon>
        <taxon>Halodesulfovibrio</taxon>
    </lineage>
</organism>
<dbReference type="EMBL" id="FSRG01000005">
    <property type="protein sequence ID" value="SIO12989.1"/>
    <property type="molecule type" value="Genomic_DNA"/>
</dbReference>
<dbReference type="InterPro" id="IPR005628">
    <property type="entry name" value="GspK"/>
</dbReference>
<feature type="transmembrane region" description="Helical" evidence="1">
    <location>
        <begin position="17"/>
        <end position="35"/>
    </location>
</feature>
<dbReference type="Gene3D" id="3.30.1300.30">
    <property type="entry name" value="GSPII I/J protein-like"/>
    <property type="match status" value="1"/>
</dbReference>
<keyword evidence="1" id="KW-1133">Transmembrane helix</keyword>
<name>A0A1N6GZQ7_9BACT</name>
<dbReference type="RefSeq" id="WP_074216706.1">
    <property type="nucleotide sequence ID" value="NZ_FSRG01000005.1"/>
</dbReference>